<name>A0AB35U768_9FIRM</name>
<accession>A0AB35U768</accession>
<organism evidence="1 2">
    <name type="scientific">Grylomicrobium aquisgranensis</name>
    <dbReference type="NCBI Taxonomy" id="2926318"/>
    <lineage>
        <taxon>Bacteria</taxon>
        <taxon>Bacillati</taxon>
        <taxon>Bacillota</taxon>
        <taxon>Erysipelotrichia</taxon>
        <taxon>Erysipelotrichales</taxon>
        <taxon>Erysipelotrichaceae</taxon>
        <taxon>Grylomicrobium</taxon>
    </lineage>
</organism>
<dbReference type="Proteomes" id="UP001286174">
    <property type="component" value="Unassembled WGS sequence"/>
</dbReference>
<comment type="caution">
    <text evidence="1">The sequence shown here is derived from an EMBL/GenBank/DDBJ whole genome shotgun (WGS) entry which is preliminary data.</text>
</comment>
<evidence type="ECO:0000313" key="1">
    <source>
        <dbReference type="EMBL" id="MDX8420671.1"/>
    </source>
</evidence>
<evidence type="ECO:0000313" key="2">
    <source>
        <dbReference type="Proteomes" id="UP001286174"/>
    </source>
</evidence>
<protein>
    <submittedName>
        <fullName evidence="1">Uncharacterized protein</fullName>
    </submittedName>
</protein>
<gene>
    <name evidence="1" type="ORF">MOZ60_11345</name>
</gene>
<dbReference type="AlphaFoldDB" id="A0AB35U768"/>
<sequence>MYNNADGSTPDAKIREIRRQVYPDIAEARNRRRRKLYQEKNQRSLPSQLPFVFAGEQLYIPEGAEIEHPVTIAGNGAKTEIRHINDLIAMFGGTKEEWKKRAGKVVSDRFVIDVHWYEKQDGIIHLEKVKEVISK</sequence>
<keyword evidence="2" id="KW-1185">Reference proteome</keyword>
<dbReference type="RefSeq" id="WP_370596764.1">
    <property type="nucleotide sequence ID" value="NZ_JALBUR010000065.1"/>
</dbReference>
<dbReference type="EMBL" id="JALBUR010000065">
    <property type="protein sequence ID" value="MDX8420671.1"/>
    <property type="molecule type" value="Genomic_DNA"/>
</dbReference>
<reference evidence="1 2" key="1">
    <citation type="submission" date="2022-03" db="EMBL/GenBank/DDBJ databases">
        <title>Novel taxa within the pig intestine.</title>
        <authorList>
            <person name="Wylensek D."/>
            <person name="Bishof K."/>
            <person name="Afrizal A."/>
            <person name="Clavel T."/>
        </authorList>
    </citation>
    <scope>NUCLEOTIDE SEQUENCE [LARGE SCALE GENOMIC DNA]</scope>
    <source>
        <strain evidence="1 2">CLA-KB-P133</strain>
    </source>
</reference>
<proteinExistence type="predicted"/>